<keyword evidence="3" id="KW-1185">Reference proteome</keyword>
<organism evidence="2 3">
    <name type="scientific">Cetobacterium ceti</name>
    <dbReference type="NCBI Taxonomy" id="180163"/>
    <lineage>
        <taxon>Bacteria</taxon>
        <taxon>Fusobacteriati</taxon>
        <taxon>Fusobacteriota</taxon>
        <taxon>Fusobacteriia</taxon>
        <taxon>Fusobacteriales</taxon>
        <taxon>Fusobacteriaceae</taxon>
        <taxon>Cetobacterium</taxon>
    </lineage>
</organism>
<evidence type="ECO:0000313" key="3">
    <source>
        <dbReference type="Proteomes" id="UP000191153"/>
    </source>
</evidence>
<proteinExistence type="inferred from homology"/>
<protein>
    <recommendedName>
        <fullName evidence="1">UPF0246 protein SAMN02745174_01810</fullName>
    </recommendedName>
</protein>
<evidence type="ECO:0000256" key="1">
    <source>
        <dbReference type="HAMAP-Rule" id="MF_00652"/>
    </source>
</evidence>
<dbReference type="Proteomes" id="UP000191153">
    <property type="component" value="Unassembled WGS sequence"/>
</dbReference>
<dbReference type="GO" id="GO:0005829">
    <property type="term" value="C:cytosol"/>
    <property type="evidence" value="ECO:0007669"/>
    <property type="project" value="TreeGrafter"/>
</dbReference>
<comment type="similarity">
    <text evidence="1">Belongs to the UPF0246 family.</text>
</comment>
<evidence type="ECO:0000313" key="2">
    <source>
        <dbReference type="EMBL" id="SJZ87458.1"/>
    </source>
</evidence>
<dbReference type="OrthoDB" id="9777133at2"/>
<accession>A0A1T4P9A0</accession>
<gene>
    <name evidence="2" type="ORF">SAMN02745174_01810</name>
</gene>
<dbReference type="STRING" id="180163.SAMN02745174_01810"/>
<dbReference type="RefSeq" id="WP_078694271.1">
    <property type="nucleotide sequence ID" value="NZ_FUWX01000013.1"/>
</dbReference>
<reference evidence="2 3" key="1">
    <citation type="submission" date="2017-02" db="EMBL/GenBank/DDBJ databases">
        <authorList>
            <person name="Peterson S.W."/>
        </authorList>
    </citation>
    <scope>NUCLEOTIDE SEQUENCE [LARGE SCALE GENOMIC DNA]</scope>
    <source>
        <strain evidence="2 3">ATCC 700028</strain>
    </source>
</reference>
<dbReference type="PANTHER" id="PTHR30283:SF4">
    <property type="entry name" value="PEROXIDE STRESS RESISTANCE PROTEIN YAAA"/>
    <property type="match status" value="1"/>
</dbReference>
<dbReference type="Pfam" id="PF03883">
    <property type="entry name" value="H2O2_YaaD"/>
    <property type="match status" value="1"/>
</dbReference>
<name>A0A1T4P9A0_9FUSO</name>
<dbReference type="PANTHER" id="PTHR30283">
    <property type="entry name" value="PEROXIDE STRESS RESPONSE PROTEIN YAAA"/>
    <property type="match status" value="1"/>
</dbReference>
<sequence>MKIIFSPSKGMNKKKINLQLDEKKILFPEKTEKIIKKLQTFSKEEIGNLMKIKGVLLNNTYENILNYSMLESTISIGLYDGVSFSNLELEKYREKEFKYLEKYCRIFSALYGVVTPSTLIKPYRLDMTVKIFEESLYSYWKNSIEKEFYKDEIIINLASGEFSKLLNRKEYKFIDIEFRQIQGENIKNISNEAKKMRGKFLDFLIKNNIDDLNIEKIKLFSQEGYKLNIKLCEDDKYFFTKNI</sequence>
<dbReference type="EMBL" id="FUWX01000013">
    <property type="protein sequence ID" value="SJZ87458.1"/>
    <property type="molecule type" value="Genomic_DNA"/>
</dbReference>
<dbReference type="HAMAP" id="MF_00652">
    <property type="entry name" value="UPF0246"/>
    <property type="match status" value="1"/>
</dbReference>
<dbReference type="GO" id="GO:0033194">
    <property type="term" value="P:response to hydroperoxide"/>
    <property type="evidence" value="ECO:0007669"/>
    <property type="project" value="TreeGrafter"/>
</dbReference>
<dbReference type="InterPro" id="IPR005583">
    <property type="entry name" value="YaaA"/>
</dbReference>
<dbReference type="AlphaFoldDB" id="A0A1T4P9A0"/>